<sequence length="64" mass="6822">MGEGGSNKKVVAVVPSGNGVILSAPKFKRCRASTVRDFSPGCGRVIVSNFRLMRQIAIDRSNEG</sequence>
<accession>A0A9D3ULA2</accession>
<feature type="non-terminal residue" evidence="1">
    <location>
        <position position="64"/>
    </location>
</feature>
<dbReference type="EMBL" id="JAIQCV010000011">
    <property type="protein sequence ID" value="KAH1047337.1"/>
    <property type="molecule type" value="Genomic_DNA"/>
</dbReference>
<dbReference type="Proteomes" id="UP000828251">
    <property type="component" value="Unassembled WGS sequence"/>
</dbReference>
<evidence type="ECO:0000313" key="2">
    <source>
        <dbReference type="Proteomes" id="UP000828251"/>
    </source>
</evidence>
<evidence type="ECO:0000313" key="1">
    <source>
        <dbReference type="EMBL" id="KAH1047337.1"/>
    </source>
</evidence>
<gene>
    <name evidence="1" type="ORF">J1N35_038121</name>
</gene>
<dbReference type="AlphaFoldDB" id="A0A9D3ULA2"/>
<keyword evidence="2" id="KW-1185">Reference proteome</keyword>
<proteinExistence type="predicted"/>
<reference evidence="1 2" key="1">
    <citation type="journal article" date="2021" name="Plant Biotechnol. J.">
        <title>Multi-omics assisted identification of the key and species-specific regulatory components of drought-tolerant mechanisms in Gossypium stocksii.</title>
        <authorList>
            <person name="Yu D."/>
            <person name="Ke L."/>
            <person name="Zhang D."/>
            <person name="Wu Y."/>
            <person name="Sun Y."/>
            <person name="Mei J."/>
            <person name="Sun J."/>
            <person name="Sun Y."/>
        </authorList>
    </citation>
    <scope>NUCLEOTIDE SEQUENCE [LARGE SCALE GENOMIC DNA]</scope>
    <source>
        <strain evidence="2">cv. E1</strain>
        <tissue evidence="1">Leaf</tissue>
    </source>
</reference>
<name>A0A9D3ULA2_9ROSI</name>
<organism evidence="1 2">
    <name type="scientific">Gossypium stocksii</name>
    <dbReference type="NCBI Taxonomy" id="47602"/>
    <lineage>
        <taxon>Eukaryota</taxon>
        <taxon>Viridiplantae</taxon>
        <taxon>Streptophyta</taxon>
        <taxon>Embryophyta</taxon>
        <taxon>Tracheophyta</taxon>
        <taxon>Spermatophyta</taxon>
        <taxon>Magnoliopsida</taxon>
        <taxon>eudicotyledons</taxon>
        <taxon>Gunneridae</taxon>
        <taxon>Pentapetalae</taxon>
        <taxon>rosids</taxon>
        <taxon>malvids</taxon>
        <taxon>Malvales</taxon>
        <taxon>Malvaceae</taxon>
        <taxon>Malvoideae</taxon>
        <taxon>Gossypium</taxon>
    </lineage>
</organism>
<protein>
    <submittedName>
        <fullName evidence="1">Uncharacterized protein</fullName>
    </submittedName>
</protein>
<comment type="caution">
    <text evidence="1">The sequence shown here is derived from an EMBL/GenBank/DDBJ whole genome shotgun (WGS) entry which is preliminary data.</text>
</comment>